<evidence type="ECO:0000313" key="5">
    <source>
        <dbReference type="Proteomes" id="UP000214975"/>
    </source>
</evidence>
<evidence type="ECO:0000256" key="1">
    <source>
        <dbReference type="ARBA" id="ARBA00001933"/>
    </source>
</evidence>
<dbReference type="Proteomes" id="UP000214975">
    <property type="component" value="Chromosome"/>
</dbReference>
<name>A0A223HZF6_THETR</name>
<protein>
    <submittedName>
        <fullName evidence="4">Acetylornithine transaminase</fullName>
    </submittedName>
</protein>
<dbReference type="GO" id="GO:0008483">
    <property type="term" value="F:transaminase activity"/>
    <property type="evidence" value="ECO:0007669"/>
    <property type="project" value="InterPro"/>
</dbReference>
<accession>A0A223HZF6</accession>
<dbReference type="CDD" id="cd00610">
    <property type="entry name" value="OAT_like"/>
    <property type="match status" value="1"/>
</dbReference>
<comment type="similarity">
    <text evidence="3">Belongs to the class-III pyridoxal-phosphate-dependent aminotransferase family.</text>
</comment>
<dbReference type="SUPFAM" id="SSF53383">
    <property type="entry name" value="PLP-dependent transferases"/>
    <property type="match status" value="1"/>
</dbReference>
<dbReference type="FunFam" id="3.40.640.10:FF:000004">
    <property type="entry name" value="Acetylornithine aminotransferase"/>
    <property type="match status" value="1"/>
</dbReference>
<dbReference type="Pfam" id="PF00202">
    <property type="entry name" value="Aminotran_3"/>
    <property type="match status" value="1"/>
</dbReference>
<dbReference type="InterPro" id="IPR049704">
    <property type="entry name" value="Aminotrans_3_PPA_site"/>
</dbReference>
<comment type="cofactor">
    <cofactor evidence="1">
        <name>pyridoxal 5'-phosphate</name>
        <dbReference type="ChEBI" id="CHEBI:597326"/>
    </cofactor>
</comment>
<evidence type="ECO:0000313" key="4">
    <source>
        <dbReference type="EMBL" id="AST57829.1"/>
    </source>
</evidence>
<sequence length="464" mass="50859">MKDNSKYITCDDALKLNRNQVRENYKEYVNSNFVSMLSMLQFDKLFVKAKGVSVWDSDGNEYLDFLGGYGALNLGHNPDEIYEAIEKVKDLPNILQAAVNDFPGALAYDLALVTPGDLKRSFFCNSGAEAVEGALKLAKIASGKHKIVYCKNSFHGKSAGALSVTGREKYQKYFKPLVPDTVQVEYGDADALEDALKGKDVAAFIVEPIQGEGGVIVPHDGYLKEVRELTTKYDAYLIFDEVQTGFGRTGKMFACEHENVVPDIMCLAKSLGGGVMPIGAYIAKDDVWKKGYGTMDRCLLHTSTFGGNTLACAAGITAIKLILDKNLPEAAKEKGEYFLSRLKELKEKHKLIKDVRGKGLMIGVEFNQPEGGIIDKLSGGAVSRLSNEYLGSLVAGELQNKHHIITAYTLNNPNVIRFEPPLIVTKEQLDRVVEALDEIMTRSGSLLGMTLSSAKTVIGSLFNR</sequence>
<dbReference type="InterPro" id="IPR050103">
    <property type="entry name" value="Class-III_PLP-dep_AT"/>
</dbReference>
<evidence type="ECO:0000256" key="3">
    <source>
        <dbReference type="RuleBase" id="RU003560"/>
    </source>
</evidence>
<dbReference type="GO" id="GO:0030170">
    <property type="term" value="F:pyridoxal phosphate binding"/>
    <property type="evidence" value="ECO:0007669"/>
    <property type="project" value="InterPro"/>
</dbReference>
<dbReference type="InterPro" id="IPR015424">
    <property type="entry name" value="PyrdxlP-dep_Trfase"/>
</dbReference>
<dbReference type="InterPro" id="IPR015421">
    <property type="entry name" value="PyrdxlP-dep_Trfase_major"/>
</dbReference>
<dbReference type="Gene3D" id="3.90.1150.10">
    <property type="entry name" value="Aspartate Aminotransferase, domain 1"/>
    <property type="match status" value="1"/>
</dbReference>
<dbReference type="RefSeq" id="WP_015310860.1">
    <property type="nucleotide sequence ID" value="NZ_CP016893.1"/>
</dbReference>
<dbReference type="EMBL" id="CP016893">
    <property type="protein sequence ID" value="AST57829.1"/>
    <property type="molecule type" value="Genomic_DNA"/>
</dbReference>
<gene>
    <name evidence="4" type="ORF">Thert_01846</name>
</gene>
<dbReference type="PIRSF" id="PIRSF000521">
    <property type="entry name" value="Transaminase_4ab_Lys_Orn"/>
    <property type="match status" value="1"/>
</dbReference>
<dbReference type="PANTHER" id="PTHR11986:SF121">
    <property type="entry name" value="BLR3010 PROTEIN"/>
    <property type="match status" value="1"/>
</dbReference>
<reference evidence="4 5" key="1">
    <citation type="submission" date="2016-08" db="EMBL/GenBank/DDBJ databases">
        <title>A novel genetic cassette of butanologenic Thermoanaerobacterium thermosaccharolyticum that directly convert cellulose to butanol.</title>
        <authorList>
            <person name="Li T."/>
            <person name="He J."/>
        </authorList>
    </citation>
    <scope>NUCLEOTIDE SEQUENCE [LARGE SCALE GENOMIC DNA]</scope>
    <source>
        <strain evidence="4 5">TG57</strain>
    </source>
</reference>
<keyword evidence="2 3" id="KW-0663">Pyridoxal phosphate</keyword>
<dbReference type="GO" id="GO:0042802">
    <property type="term" value="F:identical protein binding"/>
    <property type="evidence" value="ECO:0007669"/>
    <property type="project" value="TreeGrafter"/>
</dbReference>
<dbReference type="PANTHER" id="PTHR11986">
    <property type="entry name" value="AMINOTRANSFERASE CLASS III"/>
    <property type="match status" value="1"/>
</dbReference>
<evidence type="ECO:0000256" key="2">
    <source>
        <dbReference type="ARBA" id="ARBA00022898"/>
    </source>
</evidence>
<dbReference type="InterPro" id="IPR015422">
    <property type="entry name" value="PyrdxlP-dep_Trfase_small"/>
</dbReference>
<dbReference type="PROSITE" id="PS00600">
    <property type="entry name" value="AA_TRANSFER_CLASS_3"/>
    <property type="match status" value="1"/>
</dbReference>
<organism evidence="4 5">
    <name type="scientific">Thermoanaerobacterium thermosaccharolyticum</name>
    <name type="common">Clostridium thermosaccharolyticum</name>
    <dbReference type="NCBI Taxonomy" id="1517"/>
    <lineage>
        <taxon>Bacteria</taxon>
        <taxon>Bacillati</taxon>
        <taxon>Bacillota</taxon>
        <taxon>Clostridia</taxon>
        <taxon>Thermoanaerobacterales</taxon>
        <taxon>Thermoanaerobacteraceae</taxon>
        <taxon>Thermoanaerobacterium</taxon>
    </lineage>
</organism>
<dbReference type="Gene3D" id="3.40.640.10">
    <property type="entry name" value="Type I PLP-dependent aspartate aminotransferase-like (Major domain)"/>
    <property type="match status" value="1"/>
</dbReference>
<dbReference type="InterPro" id="IPR005814">
    <property type="entry name" value="Aminotrans_3"/>
</dbReference>
<dbReference type="AlphaFoldDB" id="A0A223HZF6"/>
<proteinExistence type="inferred from homology"/>